<proteinExistence type="predicted"/>
<accession>A0A7W2QLI2</accession>
<dbReference type="PANTHER" id="PTHR30273">
    <property type="entry name" value="PERIPLASMIC SIGNAL SENSOR AND SIGMA FACTOR ACTIVATOR FECR-RELATED"/>
    <property type="match status" value="1"/>
</dbReference>
<sequence>MSNASLDPVSEQALDWMVALQAGTPDDALLQRLAQWLQQDPTHQQAWERLQRRIGQPFAPLRALEQRAPGQAAEARQVLLQPTLSRREVLASLASVGLLGGALWAGWRSDTTQNWLADLHTDSGERRSFTLADGSRLSLNSASAVNLRFDTTQRLLVLRQGELLIQVAADPQRPLRVRTAQGQVQALGTRFLVSQEGDATRVVVLEHSVRASLPDGRWLDLQQGQAALLHSHIIEPLSEAQEQRAAWLHGRLEVLDEPLHVVVDALRPYQRGYVRLAPAVRNLRVQGVFPLDQPQEALIALAESLPINIRQYGRWLTLIGPAQAGQKKS</sequence>
<protein>
    <submittedName>
        <fullName evidence="3">FecR family protein</fullName>
    </submittedName>
</protein>
<feature type="domain" description="FecR N-terminal" evidence="2">
    <location>
        <begin position="11"/>
        <end position="52"/>
    </location>
</feature>
<dbReference type="InterPro" id="IPR006860">
    <property type="entry name" value="FecR"/>
</dbReference>
<dbReference type="EMBL" id="JACGDG010000028">
    <property type="protein sequence ID" value="MBA6118902.1"/>
    <property type="molecule type" value="Genomic_DNA"/>
</dbReference>
<feature type="domain" description="FecR protein" evidence="1">
    <location>
        <begin position="118"/>
        <end position="209"/>
    </location>
</feature>
<dbReference type="PANTHER" id="PTHR30273:SF2">
    <property type="entry name" value="PROTEIN FECR"/>
    <property type="match status" value="1"/>
</dbReference>
<dbReference type="PIRSF" id="PIRSF018266">
    <property type="entry name" value="FecR"/>
    <property type="match status" value="1"/>
</dbReference>
<dbReference type="InterPro" id="IPR032623">
    <property type="entry name" value="FecR_N"/>
</dbReference>
<evidence type="ECO:0000259" key="1">
    <source>
        <dbReference type="Pfam" id="PF04773"/>
    </source>
</evidence>
<dbReference type="Proteomes" id="UP000553948">
    <property type="component" value="Unassembled WGS sequence"/>
</dbReference>
<evidence type="ECO:0000259" key="2">
    <source>
        <dbReference type="Pfam" id="PF16220"/>
    </source>
</evidence>
<comment type="caution">
    <text evidence="3">The sequence shown here is derived from an EMBL/GenBank/DDBJ whole genome shotgun (WGS) entry which is preliminary data.</text>
</comment>
<name>A0A7W2QLI2_PSEPU</name>
<reference evidence="3 4" key="1">
    <citation type="submission" date="2020-07" db="EMBL/GenBank/DDBJ databases">
        <title>Diversity of carbapenemase encoding genes among Pseudomonas putida group clinical isolates in a tertiary Brazilian hospital.</title>
        <authorList>
            <person name="Alberto-Lei F."/>
            <person name="Nodari C.S."/>
            <person name="Streling A.P."/>
            <person name="Paulino J.T."/>
            <person name="Bessa-Neto F.O."/>
            <person name="Cayo R."/>
            <person name="Gales A.C."/>
        </authorList>
    </citation>
    <scope>NUCLEOTIDE SEQUENCE [LARGE SCALE GENOMIC DNA]</scope>
    <source>
        <strain evidence="3 4">12464</strain>
    </source>
</reference>
<dbReference type="InterPro" id="IPR012373">
    <property type="entry name" value="Ferrdict_sens_TM"/>
</dbReference>
<dbReference type="AlphaFoldDB" id="A0A7W2QLI2"/>
<dbReference type="Gene3D" id="2.60.120.1440">
    <property type="match status" value="1"/>
</dbReference>
<dbReference type="Pfam" id="PF16220">
    <property type="entry name" value="DUF4880"/>
    <property type="match status" value="1"/>
</dbReference>
<dbReference type="RefSeq" id="WP_054899824.1">
    <property type="nucleotide sequence ID" value="NZ_CP060529.1"/>
</dbReference>
<organism evidence="3 4">
    <name type="scientific">Pseudomonas putida</name>
    <name type="common">Arthrobacter siderocapsulatus</name>
    <dbReference type="NCBI Taxonomy" id="303"/>
    <lineage>
        <taxon>Bacteria</taxon>
        <taxon>Pseudomonadati</taxon>
        <taxon>Pseudomonadota</taxon>
        <taxon>Gammaproteobacteria</taxon>
        <taxon>Pseudomonadales</taxon>
        <taxon>Pseudomonadaceae</taxon>
        <taxon>Pseudomonas</taxon>
    </lineage>
</organism>
<evidence type="ECO:0000313" key="3">
    <source>
        <dbReference type="EMBL" id="MBA6118902.1"/>
    </source>
</evidence>
<gene>
    <name evidence="3" type="ORF">H4C47_24625</name>
</gene>
<dbReference type="Pfam" id="PF04773">
    <property type="entry name" value="FecR"/>
    <property type="match status" value="1"/>
</dbReference>
<dbReference type="GO" id="GO:0016989">
    <property type="term" value="F:sigma factor antagonist activity"/>
    <property type="evidence" value="ECO:0007669"/>
    <property type="project" value="TreeGrafter"/>
</dbReference>
<evidence type="ECO:0000313" key="4">
    <source>
        <dbReference type="Proteomes" id="UP000553948"/>
    </source>
</evidence>